<proteinExistence type="predicted"/>
<organism evidence="3 4">
    <name type="scientific">Adiantum capillus-veneris</name>
    <name type="common">Maidenhair fern</name>
    <dbReference type="NCBI Taxonomy" id="13818"/>
    <lineage>
        <taxon>Eukaryota</taxon>
        <taxon>Viridiplantae</taxon>
        <taxon>Streptophyta</taxon>
        <taxon>Embryophyta</taxon>
        <taxon>Tracheophyta</taxon>
        <taxon>Polypodiopsida</taxon>
        <taxon>Polypodiidae</taxon>
        <taxon>Polypodiales</taxon>
        <taxon>Pteridineae</taxon>
        <taxon>Pteridaceae</taxon>
        <taxon>Vittarioideae</taxon>
        <taxon>Adiantum</taxon>
    </lineage>
</organism>
<gene>
    <name evidence="3" type="ORF">GOP47_0025169</name>
</gene>
<dbReference type="PROSITE" id="PS51375">
    <property type="entry name" value="PPR"/>
    <property type="match status" value="5"/>
</dbReference>
<sequence length="974" mass="107305">MQLLSRKFGKGLQWHHACCLGSGKSGFKVCYEAMLIKGFWRTLSAYGFCESQFGLINPCFWEEIDGSGCEPVAKVASRTQNTYVPIKKTHKGTKSWDMVSTEEVLAFIRHMQELASIEDFIHLLQKCRKDRVLVHVLGIHTHLCNNGLETNGVLGNMLVQLFLECKSLVDSNRVFNKLFYPDEHTWTALIQGYNEYGDFESALHLFTLMPLDHAGPSKYTYVAGLKACAGKKFAKLAQQIHMKVVQEDLDMDPFIINSLVGAYSKCGLLPEARKVFQSLLIPSVVSWTALMTGYAEYGVGEDVLQSLNQMLLEGMCPNAFTVACGLRTFANVGALERGQHMHSVIAVVNEFQNDLFVGNALVDMYAKCGKLDAALKAFNMLKARDVVTWTTLIAGFVDHGLGEKAADHLEEMQAQGVAMNAVTLSSSLKACATMGIPEKGRILHSKIVKKGFELDQVVGNALVDMYGKFGLLLEAQQAFEHLPWRTSISWNILIAGYSEQGLDKEALFVLRRFFLEGGCVDATSYISSLKACGNSEDLSMGCLLHCIIVQDGHDTDSFIGNSLVDMYAKCHASIEAINVFTHLPSRSVIAWTACISVYLDQGLVKEALIAFENMQVEGISPDEVAYVFGLQACGIIGALGRGRVLHSQIVKHGFESVLAVCNTLIHMYDKSHSLLDAYHLFVQLPSRTSASWSALIAGYAENDLCGEALMLLEQMEQEGLCPNAAAFASTLRACGTLGMADKGQELHAEIVEKGLTLEMSVESGEDAKRAASVVVIGNGLIDMYAKCKDLVSAQHVFDTMPKLSLETWNVLMVGYTRIGEDELVFNLFCRLKAERISMNGITFLSLLTACSHAGLIEKGERCYLSMSKEFGIGFTIDHHNCLIDLLGRAGQLSYAIKLLEEMPSQPNMSSWNTVLAACRKWGNVELARRALECAMRLDENHAAAFIAMYNIYANANMWTDAKRIKAVGKKAKAK</sequence>
<dbReference type="PANTHER" id="PTHR47926:SF533">
    <property type="entry name" value="DYW DOMAIN-CONTAINING PROTEIN"/>
    <property type="match status" value="1"/>
</dbReference>
<reference evidence="3" key="1">
    <citation type="submission" date="2021-01" db="EMBL/GenBank/DDBJ databases">
        <title>Adiantum capillus-veneris genome.</title>
        <authorList>
            <person name="Fang Y."/>
            <person name="Liao Q."/>
        </authorList>
    </citation>
    <scope>NUCLEOTIDE SEQUENCE</scope>
    <source>
        <strain evidence="3">H3</strain>
        <tissue evidence="3">Leaf</tissue>
    </source>
</reference>
<feature type="repeat" description="PPR" evidence="2">
    <location>
        <begin position="182"/>
        <end position="216"/>
    </location>
</feature>
<dbReference type="EMBL" id="JABFUD020000024">
    <property type="protein sequence ID" value="KAI5060749.1"/>
    <property type="molecule type" value="Genomic_DNA"/>
</dbReference>
<dbReference type="Gene3D" id="1.25.40.10">
    <property type="entry name" value="Tetratricopeptide repeat domain"/>
    <property type="match status" value="6"/>
</dbReference>
<dbReference type="PANTHER" id="PTHR47926">
    <property type="entry name" value="PENTATRICOPEPTIDE REPEAT-CONTAINING PROTEIN"/>
    <property type="match status" value="1"/>
</dbReference>
<dbReference type="InterPro" id="IPR002885">
    <property type="entry name" value="PPR_rpt"/>
</dbReference>
<protein>
    <recommendedName>
        <fullName evidence="5">Pentatricopeptide repeat-containing protein</fullName>
    </recommendedName>
</protein>
<dbReference type="Pfam" id="PF13041">
    <property type="entry name" value="PPR_2"/>
    <property type="match status" value="2"/>
</dbReference>
<dbReference type="GO" id="GO:0048731">
    <property type="term" value="P:system development"/>
    <property type="evidence" value="ECO:0007669"/>
    <property type="project" value="UniProtKB-ARBA"/>
</dbReference>
<evidence type="ECO:0000256" key="1">
    <source>
        <dbReference type="ARBA" id="ARBA00022737"/>
    </source>
</evidence>
<evidence type="ECO:0000313" key="4">
    <source>
        <dbReference type="Proteomes" id="UP000886520"/>
    </source>
</evidence>
<dbReference type="GO" id="GO:0003723">
    <property type="term" value="F:RNA binding"/>
    <property type="evidence" value="ECO:0007669"/>
    <property type="project" value="InterPro"/>
</dbReference>
<feature type="repeat" description="PPR" evidence="2">
    <location>
        <begin position="688"/>
        <end position="722"/>
    </location>
</feature>
<keyword evidence="1" id="KW-0677">Repeat</keyword>
<dbReference type="AlphaFoldDB" id="A0A9D4U5C2"/>
<comment type="caution">
    <text evidence="3">The sequence shown here is derived from an EMBL/GenBank/DDBJ whole genome shotgun (WGS) entry which is preliminary data.</text>
</comment>
<evidence type="ECO:0000313" key="3">
    <source>
        <dbReference type="EMBL" id="KAI5060749.1"/>
    </source>
</evidence>
<keyword evidence="4" id="KW-1185">Reference proteome</keyword>
<dbReference type="Pfam" id="PF01535">
    <property type="entry name" value="PPR"/>
    <property type="match status" value="10"/>
</dbReference>
<dbReference type="GO" id="GO:0009451">
    <property type="term" value="P:RNA modification"/>
    <property type="evidence" value="ECO:0007669"/>
    <property type="project" value="InterPro"/>
</dbReference>
<evidence type="ECO:0000256" key="2">
    <source>
        <dbReference type="PROSITE-ProRule" id="PRU00708"/>
    </source>
</evidence>
<feature type="repeat" description="PPR" evidence="2">
    <location>
        <begin position="385"/>
        <end position="419"/>
    </location>
</feature>
<dbReference type="InterPro" id="IPR046960">
    <property type="entry name" value="PPR_At4g14850-like_plant"/>
</dbReference>
<dbReference type="OrthoDB" id="10390729at2759"/>
<evidence type="ECO:0008006" key="5">
    <source>
        <dbReference type="Google" id="ProtNLM"/>
    </source>
</evidence>
<name>A0A9D4U5C2_ADICA</name>
<dbReference type="FunFam" id="1.25.40.10:FF:000073">
    <property type="entry name" value="Pentatricopeptide repeat-containing protein chloroplastic"/>
    <property type="match status" value="1"/>
</dbReference>
<feature type="repeat" description="PPR" evidence="2">
    <location>
        <begin position="283"/>
        <end position="317"/>
    </location>
</feature>
<dbReference type="NCBIfam" id="TIGR00756">
    <property type="entry name" value="PPR"/>
    <property type="match status" value="3"/>
</dbReference>
<dbReference type="Proteomes" id="UP000886520">
    <property type="component" value="Chromosome 24"/>
</dbReference>
<dbReference type="FunFam" id="1.25.40.10:FF:000158">
    <property type="entry name" value="pentatricopeptide repeat-containing protein At2g33680"/>
    <property type="match status" value="1"/>
</dbReference>
<feature type="repeat" description="PPR" evidence="2">
    <location>
        <begin position="587"/>
        <end position="621"/>
    </location>
</feature>
<dbReference type="InterPro" id="IPR011990">
    <property type="entry name" value="TPR-like_helical_dom_sf"/>
</dbReference>
<accession>A0A9D4U5C2</accession>